<organism evidence="1 2">
    <name type="scientific">Streptomyces benahoarensis</name>
    <dbReference type="NCBI Taxonomy" id="2595054"/>
    <lineage>
        <taxon>Bacteria</taxon>
        <taxon>Bacillati</taxon>
        <taxon>Actinomycetota</taxon>
        <taxon>Actinomycetes</taxon>
        <taxon>Kitasatosporales</taxon>
        <taxon>Streptomycetaceae</taxon>
        <taxon>Streptomyces</taxon>
    </lineage>
</organism>
<evidence type="ECO:0000313" key="1">
    <source>
        <dbReference type="EMBL" id="TSB38441.1"/>
    </source>
</evidence>
<dbReference type="AlphaFoldDB" id="A0A553ZAH8"/>
<protein>
    <submittedName>
        <fullName evidence="1">Uncharacterized protein</fullName>
    </submittedName>
</protein>
<proteinExistence type="predicted"/>
<name>A0A553ZAH8_9ACTN</name>
<sequence>MAHIHRPRREQKSLRRGLTRFEARLPSSVDGIGFHAQITATVHTEPPYPQSADELAAAIRATLRKAAADVSKECDPADLATTRDVCGRHLAGRRLLPTTPPVAFDAKAEIDLLPDDQAAVNALLAALRRQATADAVRRQQTGSLARELADPAAVLTRWLDQQPDRWGSPPETKAIKEIATVFAQYRPERERTVDHAALELIRDFLASFQDPPQKRMVYEVLAAGMHHAHRPDHAARAEALLDEHEPADAPESGV</sequence>
<accession>A0A553ZAH8</accession>
<dbReference type="Proteomes" id="UP000320888">
    <property type="component" value="Unassembled WGS sequence"/>
</dbReference>
<keyword evidence="2" id="KW-1185">Reference proteome</keyword>
<dbReference type="RefSeq" id="WP_143943040.1">
    <property type="nucleotide sequence ID" value="NZ_VKLS01000207.1"/>
</dbReference>
<dbReference type="OrthoDB" id="4137273at2"/>
<dbReference type="EMBL" id="VKLS01000207">
    <property type="protein sequence ID" value="TSB38441.1"/>
    <property type="molecule type" value="Genomic_DNA"/>
</dbReference>
<gene>
    <name evidence="1" type="ORF">FNZ23_17150</name>
</gene>
<evidence type="ECO:0000313" key="2">
    <source>
        <dbReference type="Proteomes" id="UP000320888"/>
    </source>
</evidence>
<comment type="caution">
    <text evidence="1">The sequence shown here is derived from an EMBL/GenBank/DDBJ whole genome shotgun (WGS) entry which is preliminary data.</text>
</comment>
<reference evidence="1 2" key="1">
    <citation type="submission" date="2019-07" db="EMBL/GenBank/DDBJ databases">
        <title>Draft genome for Streptomyces benahoarensis MZ03-48.</title>
        <authorList>
            <person name="Gonzalez-Pimentel J.L."/>
        </authorList>
    </citation>
    <scope>NUCLEOTIDE SEQUENCE [LARGE SCALE GENOMIC DNA]</scope>
    <source>
        <strain evidence="1 2">MZ03-48</strain>
    </source>
</reference>